<evidence type="ECO:0000313" key="3">
    <source>
        <dbReference type="EMBL" id="NMY00904.1"/>
    </source>
</evidence>
<evidence type="ECO:0000313" key="2">
    <source>
        <dbReference type="EMBL" id="MBI6652490.1"/>
    </source>
</evidence>
<dbReference type="GeneID" id="47553666"/>
<dbReference type="EMBL" id="JAAQWG010000072">
    <property type="protein sequence ID" value="NMY12907.1"/>
    <property type="molecule type" value="Genomic_DNA"/>
</dbReference>
<dbReference type="AlphaFoldDB" id="A0A0R2ZVC4"/>
<keyword evidence="3" id="KW-0808">Transferase</keyword>
<dbReference type="Gene3D" id="3.40.630.30">
    <property type="match status" value="1"/>
</dbReference>
<dbReference type="EMBL" id="CP039631">
    <property type="protein sequence ID" value="QCG65186.1"/>
    <property type="molecule type" value="Genomic_DNA"/>
</dbReference>
<evidence type="ECO:0000313" key="9">
    <source>
        <dbReference type="Proteomes" id="UP000614123"/>
    </source>
</evidence>
<protein>
    <submittedName>
        <fullName evidence="3">GNAT family N-acetyltransferase</fullName>
    </submittedName>
</protein>
<dbReference type="Proteomes" id="UP000614123">
    <property type="component" value="Unassembled WGS sequence"/>
</dbReference>
<reference evidence="6" key="1">
    <citation type="submission" date="2019-04" db="EMBL/GenBank/DDBJ databases">
        <title>Complete genome sequence of Pseudomonas veronii strain PVy, a versatile degrader capable of using multiple contaminants as sole carbon sources.</title>
        <authorList>
            <person name="Lopez-Echartea E."/>
            <person name="Ridl J."/>
            <person name="Pajer P."/>
            <person name="Strejcek M."/>
            <person name="Suman J."/>
            <person name="Uhlik O."/>
        </authorList>
    </citation>
    <scope>NUCLEOTIDE SEQUENCE [LARGE SCALE GENOMIC DNA]</scope>
    <source>
        <strain evidence="6">Pvy</strain>
    </source>
</reference>
<accession>A0A0R2ZVC4</accession>
<dbReference type="Proteomes" id="UP000552560">
    <property type="component" value="Unassembled WGS sequence"/>
</dbReference>
<dbReference type="CDD" id="cd04301">
    <property type="entry name" value="NAT_SF"/>
    <property type="match status" value="1"/>
</dbReference>
<dbReference type="OrthoDB" id="9805924at2"/>
<reference evidence="2 9" key="4">
    <citation type="submission" date="2020-12" db="EMBL/GenBank/DDBJ databases">
        <title>Comparative genomic insights into the epidemiology and virulence of plant pathogenic Pseudomonads from Turkey.</title>
        <authorList>
            <person name="Dillon M."/>
            <person name="Ruiz-Bedoya T."/>
            <person name="Bendalovic-Torma C."/>
            <person name="Guttman K.M."/>
            <person name="Kwak H."/>
            <person name="Middleton M.A."/>
            <person name="Wang P.W."/>
            <person name="Horuz S."/>
            <person name="Aysan Y."/>
            <person name="Guttman D.S."/>
        </authorList>
    </citation>
    <scope>NUCLEOTIDE SEQUENCE [LARGE SCALE GENOMIC DNA]</scope>
    <source>
        <strain evidence="2 9">S4_EA_3a</strain>
    </source>
</reference>
<keyword evidence="9" id="KW-1185">Reference proteome</keyword>
<dbReference type="EMBL" id="JAEILD010000151">
    <property type="protein sequence ID" value="MBI6652490.1"/>
    <property type="molecule type" value="Genomic_DNA"/>
</dbReference>
<reference evidence="5" key="3">
    <citation type="submission" date="2020-01" db="EMBL/GenBank/DDBJ databases">
        <title>Complete genome sequence of Pseudomonas veronii strain PVy, a versatile degrader capable of using multiple contaminants as sole carbon sources.</title>
        <authorList>
            <person name="Lopez-Echartea E."/>
            <person name="Ridl J."/>
            <person name="Pajer P."/>
            <person name="Strejcek M."/>
            <person name="Suman J."/>
            <person name="Uhlik O."/>
        </authorList>
    </citation>
    <scope>NUCLEOTIDE SEQUENCE</scope>
    <source>
        <strain evidence="5">Pvy</strain>
    </source>
</reference>
<organism evidence="3 8">
    <name type="scientific">Pseudomonas veronii</name>
    <dbReference type="NCBI Taxonomy" id="76761"/>
    <lineage>
        <taxon>Bacteria</taxon>
        <taxon>Pseudomonadati</taxon>
        <taxon>Pseudomonadota</taxon>
        <taxon>Gammaproteobacteria</taxon>
        <taxon>Pseudomonadales</taxon>
        <taxon>Pseudomonadaceae</taxon>
        <taxon>Pseudomonas</taxon>
    </lineage>
</organism>
<dbReference type="EMBL" id="JAAQWE010000050">
    <property type="protein sequence ID" value="NMY00904.1"/>
    <property type="molecule type" value="Genomic_DNA"/>
</dbReference>
<evidence type="ECO:0000313" key="7">
    <source>
        <dbReference type="Proteomes" id="UP000537729"/>
    </source>
</evidence>
<dbReference type="RefSeq" id="WP_046385120.1">
    <property type="nucleotide sequence ID" value="NZ_CBDFBJ010000025.1"/>
</dbReference>
<reference evidence="7 8" key="2">
    <citation type="journal article" date="2020" name="Front. Microbiol.">
        <title>Genetic Organization of the aprX-lipA2 Operon Affects the Proteolytic Potential of Pseudomonas Species in Milk.</title>
        <authorList>
            <person name="Maier C."/>
            <person name="Huptas C."/>
            <person name="von Neubeck M."/>
            <person name="Scherer S."/>
            <person name="Wenning M."/>
            <person name="Lucking G."/>
        </authorList>
    </citation>
    <scope>NUCLEOTIDE SEQUENCE [LARGE SCALE GENOMIC DNA]</scope>
    <source>
        <strain evidence="4 7">DSM 16272</strain>
        <strain evidence="3 8">WS 4671</strain>
    </source>
</reference>
<dbReference type="Proteomes" id="UP000298274">
    <property type="component" value="Chromosome"/>
</dbReference>
<dbReference type="Proteomes" id="UP000537729">
    <property type="component" value="Unassembled WGS sequence"/>
</dbReference>
<sequence>MLNKDGALAQGLVVRPSRPTDGPFLQSLYRSARADLQWIDGEQGLVEAVIAQQFQVQENGMGEHFPGALHYVIEKLDTPIGALSADFGPNEIRVLYLAFIPAARGQGFGRAVLHGVQRAAQQVCCPVATVVWASNPHARQHYLALGFRLEEETPAAQRLVWYPSQLNTMQK</sequence>
<dbReference type="PROSITE" id="PS51186">
    <property type="entry name" value="GNAT"/>
    <property type="match status" value="1"/>
</dbReference>
<evidence type="ECO:0000313" key="4">
    <source>
        <dbReference type="EMBL" id="NMY12907.1"/>
    </source>
</evidence>
<dbReference type="InterPro" id="IPR000182">
    <property type="entry name" value="GNAT_dom"/>
</dbReference>
<feature type="domain" description="N-acetyltransferase" evidence="1">
    <location>
        <begin position="12"/>
        <end position="171"/>
    </location>
</feature>
<evidence type="ECO:0000313" key="6">
    <source>
        <dbReference type="Proteomes" id="UP000298274"/>
    </source>
</evidence>
<dbReference type="SUPFAM" id="SSF55729">
    <property type="entry name" value="Acyl-CoA N-acyltransferases (Nat)"/>
    <property type="match status" value="1"/>
</dbReference>
<proteinExistence type="predicted"/>
<name>A0A0R2ZVC4_PSEVE</name>
<evidence type="ECO:0000313" key="5">
    <source>
        <dbReference type="EMBL" id="QCG65186.1"/>
    </source>
</evidence>
<dbReference type="Pfam" id="PF00583">
    <property type="entry name" value="Acetyltransf_1"/>
    <property type="match status" value="1"/>
</dbReference>
<gene>
    <name evidence="5" type="ORF">E4167_07135</name>
    <name evidence="4" type="ORF">HBO38_31575</name>
    <name evidence="3" type="ORF">HBO43_30470</name>
    <name evidence="2" type="ORF">YA0849_26220</name>
</gene>
<dbReference type="KEGG" id="pvr:PverR02_00750"/>
<evidence type="ECO:0000313" key="8">
    <source>
        <dbReference type="Proteomes" id="UP000552560"/>
    </source>
</evidence>
<dbReference type="GO" id="GO:0016747">
    <property type="term" value="F:acyltransferase activity, transferring groups other than amino-acyl groups"/>
    <property type="evidence" value="ECO:0007669"/>
    <property type="project" value="InterPro"/>
</dbReference>
<dbReference type="InterPro" id="IPR016181">
    <property type="entry name" value="Acyl_CoA_acyltransferase"/>
</dbReference>
<evidence type="ECO:0000259" key="1">
    <source>
        <dbReference type="PROSITE" id="PS51186"/>
    </source>
</evidence>